<feature type="domain" description="Phospholipase/carboxylesterase/thioesterase" evidence="3">
    <location>
        <begin position="98"/>
        <end position="207"/>
    </location>
</feature>
<evidence type="ECO:0000259" key="3">
    <source>
        <dbReference type="Pfam" id="PF02230"/>
    </source>
</evidence>
<gene>
    <name evidence="4" type="ORF">HF577_14640</name>
</gene>
<reference evidence="4 5" key="1">
    <citation type="submission" date="2020-04" db="EMBL/GenBank/DDBJ databases">
        <authorList>
            <person name="Klaysubun C."/>
            <person name="Duangmal K."/>
            <person name="Lipun K."/>
        </authorList>
    </citation>
    <scope>NUCLEOTIDE SEQUENCE [LARGE SCALE GENOMIC DNA]</scope>
    <source>
        <strain evidence="4 5">JCM 11839</strain>
    </source>
</reference>
<dbReference type="PANTHER" id="PTHR10655">
    <property type="entry name" value="LYSOPHOSPHOLIPASE-RELATED"/>
    <property type="match status" value="1"/>
</dbReference>
<dbReference type="InterPro" id="IPR029058">
    <property type="entry name" value="AB_hydrolase_fold"/>
</dbReference>
<keyword evidence="2" id="KW-0378">Hydrolase</keyword>
<keyword evidence="5" id="KW-1185">Reference proteome</keyword>
<sequence length="222" mass="24428">MKPGINRDAVLWSESEHRRSERPVLVMLHGWSYDETHLYRRLASRLPDELVVASVRARIPEAGGYAWFPSAGNPIGDPAPHVANAATDDVLDWVRTLDAPSIGLLGFSQGGAMVHQLMRHAPERFAYGVNLAGFVVRDHQPGDTTLATLRPPVYWGRGGHDRVIPDDAIERTERWLEEHATADTHVYPGLGHDVAGREIDDVAAFVADQIYSASRSGDSHAS</sequence>
<evidence type="ECO:0000313" key="5">
    <source>
        <dbReference type="Proteomes" id="UP001296706"/>
    </source>
</evidence>
<dbReference type="SUPFAM" id="SSF53474">
    <property type="entry name" value="alpha/beta-Hydrolases"/>
    <property type="match status" value="1"/>
</dbReference>
<organism evidence="4 5">
    <name type="scientific">Pseudonocardia xinjiangensis</name>
    <dbReference type="NCBI Taxonomy" id="75289"/>
    <lineage>
        <taxon>Bacteria</taxon>
        <taxon>Bacillati</taxon>
        <taxon>Actinomycetota</taxon>
        <taxon>Actinomycetes</taxon>
        <taxon>Pseudonocardiales</taxon>
        <taxon>Pseudonocardiaceae</taxon>
        <taxon>Pseudonocardia</taxon>
    </lineage>
</organism>
<dbReference type="PANTHER" id="PTHR10655:SF17">
    <property type="entry name" value="LYSOPHOSPHOLIPASE-LIKE PROTEIN 1"/>
    <property type="match status" value="1"/>
</dbReference>
<dbReference type="InterPro" id="IPR003140">
    <property type="entry name" value="PLipase/COase/thioEstase"/>
</dbReference>
<dbReference type="Gene3D" id="3.40.50.1820">
    <property type="entry name" value="alpha/beta hydrolase"/>
    <property type="match status" value="1"/>
</dbReference>
<accession>A0ABX1RFW3</accession>
<evidence type="ECO:0000256" key="1">
    <source>
        <dbReference type="ARBA" id="ARBA00006499"/>
    </source>
</evidence>
<dbReference type="InterPro" id="IPR050565">
    <property type="entry name" value="LYPA1-2/EST-like"/>
</dbReference>
<comment type="caution">
    <text evidence="4">The sequence shown here is derived from an EMBL/GenBank/DDBJ whole genome shotgun (WGS) entry which is preliminary data.</text>
</comment>
<dbReference type="RefSeq" id="WP_169396394.1">
    <property type="nucleotide sequence ID" value="NZ_BAAAJH010000027.1"/>
</dbReference>
<name>A0ABX1RFW3_9PSEU</name>
<proteinExistence type="inferred from homology"/>
<protein>
    <submittedName>
        <fullName evidence="4">Phospholipase</fullName>
    </submittedName>
</protein>
<comment type="similarity">
    <text evidence="1">Belongs to the AB hydrolase superfamily. AB hydrolase 2 family.</text>
</comment>
<dbReference type="Pfam" id="PF02230">
    <property type="entry name" value="Abhydrolase_2"/>
    <property type="match status" value="1"/>
</dbReference>
<evidence type="ECO:0000256" key="2">
    <source>
        <dbReference type="ARBA" id="ARBA00022801"/>
    </source>
</evidence>
<evidence type="ECO:0000313" key="4">
    <source>
        <dbReference type="EMBL" id="NMH78319.1"/>
    </source>
</evidence>
<dbReference type="Proteomes" id="UP001296706">
    <property type="component" value="Unassembled WGS sequence"/>
</dbReference>
<dbReference type="EMBL" id="JAAXKY010000041">
    <property type="protein sequence ID" value="NMH78319.1"/>
    <property type="molecule type" value="Genomic_DNA"/>
</dbReference>